<dbReference type="Proteomes" id="UP000327000">
    <property type="component" value="Unassembled WGS sequence"/>
</dbReference>
<dbReference type="InterPro" id="IPR005119">
    <property type="entry name" value="LysR_subst-bd"/>
</dbReference>
<accession>A0A5N5WBS3</accession>
<organism evidence="2 3">
    <name type="scientific">Streptomyces mobaraensis</name>
    <name type="common">Streptoverticillium mobaraense</name>
    <dbReference type="NCBI Taxonomy" id="35621"/>
    <lineage>
        <taxon>Bacteria</taxon>
        <taxon>Bacillati</taxon>
        <taxon>Actinomycetota</taxon>
        <taxon>Actinomycetes</taxon>
        <taxon>Kitasatosporales</taxon>
        <taxon>Streptomycetaceae</taxon>
        <taxon>Streptomyces</taxon>
    </lineage>
</organism>
<dbReference type="SUPFAM" id="SSF53850">
    <property type="entry name" value="Periplasmic binding protein-like II"/>
    <property type="match status" value="1"/>
</dbReference>
<dbReference type="Gene3D" id="3.40.190.10">
    <property type="entry name" value="Periplasmic binding protein-like II"/>
    <property type="match status" value="2"/>
</dbReference>
<evidence type="ECO:0000313" key="2">
    <source>
        <dbReference type="EMBL" id="KAB7848585.1"/>
    </source>
</evidence>
<keyword evidence="3" id="KW-1185">Reference proteome</keyword>
<reference evidence="2 3" key="1">
    <citation type="journal article" date="2019" name="Microb. Cell Fact.">
        <title>Exploring novel herbicidin analogues by transcriptional regulator overexpression and MS/MS molecular networking.</title>
        <authorList>
            <person name="Shi Y."/>
            <person name="Gu R."/>
            <person name="Li Y."/>
            <person name="Wang X."/>
            <person name="Ren W."/>
            <person name="Li X."/>
            <person name="Wang L."/>
            <person name="Xie Y."/>
            <person name="Hong B."/>
        </authorList>
    </citation>
    <scope>NUCLEOTIDE SEQUENCE [LARGE SCALE GENOMIC DNA]</scope>
    <source>
        <strain evidence="2 3">US-43</strain>
    </source>
</reference>
<protein>
    <recommendedName>
        <fullName evidence="1">LysR substrate-binding domain-containing protein</fullName>
    </recommendedName>
</protein>
<comment type="caution">
    <text evidence="2">The sequence shown here is derived from an EMBL/GenBank/DDBJ whole genome shotgun (WGS) entry which is preliminary data.</text>
</comment>
<dbReference type="AlphaFoldDB" id="A0A5N5WBS3"/>
<dbReference type="Pfam" id="PF03466">
    <property type="entry name" value="LysR_substrate"/>
    <property type="match status" value="1"/>
</dbReference>
<proteinExistence type="predicted"/>
<dbReference type="OrthoDB" id="79118at2"/>
<evidence type="ECO:0000259" key="1">
    <source>
        <dbReference type="Pfam" id="PF03466"/>
    </source>
</evidence>
<gene>
    <name evidence="2" type="ORF">FRZ00_08335</name>
</gene>
<evidence type="ECO:0000313" key="3">
    <source>
        <dbReference type="Proteomes" id="UP000327000"/>
    </source>
</evidence>
<feature type="domain" description="LysR substrate-binding" evidence="1">
    <location>
        <begin position="27"/>
        <end position="82"/>
    </location>
</feature>
<sequence>MPRCPGLSGAELSGAERAYRSEPGVAGPVVHDSSQLMEAVALGQAVALVPESLAKLHPRDDVVHRPVPDARPYETAVAWREGIREGWVGRLIRTVVELAGQEAHRAA</sequence>
<name>A0A5N5WBS3_STRMB</name>
<dbReference type="EMBL" id="VOKX01000014">
    <property type="protein sequence ID" value="KAB7848585.1"/>
    <property type="molecule type" value="Genomic_DNA"/>
</dbReference>